<keyword evidence="2" id="KW-1185">Reference proteome</keyword>
<evidence type="ECO:0000313" key="2">
    <source>
        <dbReference type="Proteomes" id="UP001054945"/>
    </source>
</evidence>
<evidence type="ECO:0000313" key="1">
    <source>
        <dbReference type="EMBL" id="GIX73813.1"/>
    </source>
</evidence>
<dbReference type="AlphaFoldDB" id="A0AAV4MN66"/>
<proteinExistence type="predicted"/>
<gene>
    <name evidence="1" type="ORF">CEXT_288341</name>
</gene>
<dbReference type="EMBL" id="BPLR01002445">
    <property type="protein sequence ID" value="GIX73813.1"/>
    <property type="molecule type" value="Genomic_DNA"/>
</dbReference>
<reference evidence="1 2" key="1">
    <citation type="submission" date="2021-06" db="EMBL/GenBank/DDBJ databases">
        <title>Caerostris extrusa draft genome.</title>
        <authorList>
            <person name="Kono N."/>
            <person name="Arakawa K."/>
        </authorList>
    </citation>
    <scope>NUCLEOTIDE SEQUENCE [LARGE SCALE GENOMIC DNA]</scope>
</reference>
<organism evidence="1 2">
    <name type="scientific">Caerostris extrusa</name>
    <name type="common">Bark spider</name>
    <name type="synonym">Caerostris bankana</name>
    <dbReference type="NCBI Taxonomy" id="172846"/>
    <lineage>
        <taxon>Eukaryota</taxon>
        <taxon>Metazoa</taxon>
        <taxon>Ecdysozoa</taxon>
        <taxon>Arthropoda</taxon>
        <taxon>Chelicerata</taxon>
        <taxon>Arachnida</taxon>
        <taxon>Araneae</taxon>
        <taxon>Araneomorphae</taxon>
        <taxon>Entelegynae</taxon>
        <taxon>Araneoidea</taxon>
        <taxon>Araneidae</taxon>
        <taxon>Caerostris</taxon>
    </lineage>
</organism>
<accession>A0AAV4MN66</accession>
<sequence>MLLGEKEEGVMVLISSHCGWDRCASDSKGRSCSFVPFSRSNRCRCAFGPVTKASIKSNSTESYSFNYLPYEYIISSMSLLGVIDTSFSAHAMGSFSYYQTAEGLKVFKTTVLLHNTGAILIMVCEDSSGIELEHLA</sequence>
<name>A0AAV4MN66_CAEEX</name>
<comment type="caution">
    <text evidence="1">The sequence shown here is derived from an EMBL/GenBank/DDBJ whole genome shotgun (WGS) entry which is preliminary data.</text>
</comment>
<dbReference type="Proteomes" id="UP001054945">
    <property type="component" value="Unassembled WGS sequence"/>
</dbReference>
<protein>
    <submittedName>
        <fullName evidence="1">Uncharacterized protein</fullName>
    </submittedName>
</protein>